<dbReference type="Proteomes" id="UP000501690">
    <property type="component" value="Linkage Group LG5"/>
</dbReference>
<dbReference type="AlphaFoldDB" id="A0A4D6LXG1"/>
<dbReference type="EMBL" id="CP039349">
    <property type="protein sequence ID" value="QCD93582.1"/>
    <property type="molecule type" value="Genomic_DNA"/>
</dbReference>
<name>A0A4D6LXG1_VIGUN</name>
<reference evidence="1 2" key="1">
    <citation type="submission" date="2019-04" db="EMBL/GenBank/DDBJ databases">
        <title>An improved genome assembly and genetic linkage map for asparagus bean, Vigna unguiculata ssp. sesquipedialis.</title>
        <authorList>
            <person name="Xia Q."/>
            <person name="Zhang R."/>
            <person name="Dong Y."/>
        </authorList>
    </citation>
    <scope>NUCLEOTIDE SEQUENCE [LARGE SCALE GENOMIC DNA]</scope>
    <source>
        <tissue evidence="1">Leaf</tissue>
    </source>
</reference>
<accession>A0A4D6LXG1</accession>
<keyword evidence="2" id="KW-1185">Reference proteome</keyword>
<evidence type="ECO:0000313" key="1">
    <source>
        <dbReference type="EMBL" id="QCD93582.1"/>
    </source>
</evidence>
<proteinExistence type="predicted"/>
<evidence type="ECO:0000313" key="2">
    <source>
        <dbReference type="Proteomes" id="UP000501690"/>
    </source>
</evidence>
<protein>
    <submittedName>
        <fullName evidence="1">Uncharacterized protein</fullName>
    </submittedName>
</protein>
<gene>
    <name evidence="1" type="ORF">DEO72_LG5g1657</name>
</gene>
<sequence>MKKKRNHKVLFCISGAGDILSNEHRSGDNTGRLKMSGDEIRIRCWLVKPWFWCYKEERKKELWV</sequence>
<organism evidence="1 2">
    <name type="scientific">Vigna unguiculata</name>
    <name type="common">Cowpea</name>
    <dbReference type="NCBI Taxonomy" id="3917"/>
    <lineage>
        <taxon>Eukaryota</taxon>
        <taxon>Viridiplantae</taxon>
        <taxon>Streptophyta</taxon>
        <taxon>Embryophyta</taxon>
        <taxon>Tracheophyta</taxon>
        <taxon>Spermatophyta</taxon>
        <taxon>Magnoliopsida</taxon>
        <taxon>eudicotyledons</taxon>
        <taxon>Gunneridae</taxon>
        <taxon>Pentapetalae</taxon>
        <taxon>rosids</taxon>
        <taxon>fabids</taxon>
        <taxon>Fabales</taxon>
        <taxon>Fabaceae</taxon>
        <taxon>Papilionoideae</taxon>
        <taxon>50 kb inversion clade</taxon>
        <taxon>NPAAA clade</taxon>
        <taxon>indigoferoid/millettioid clade</taxon>
        <taxon>Phaseoleae</taxon>
        <taxon>Vigna</taxon>
    </lineage>
</organism>